<gene>
    <name evidence="3" type="ORF">AMELA_G00022160</name>
</gene>
<dbReference type="Pfam" id="PF16794">
    <property type="entry name" value="fn3_4"/>
    <property type="match status" value="1"/>
</dbReference>
<keyword evidence="4" id="KW-1185">Reference proteome</keyword>
<evidence type="ECO:0000313" key="3">
    <source>
        <dbReference type="EMBL" id="KAF4092533.1"/>
    </source>
</evidence>
<evidence type="ECO:0000259" key="2">
    <source>
        <dbReference type="Pfam" id="PF16794"/>
    </source>
</evidence>
<feature type="domain" description="Activating transcription factor 7-interacting protein Fn3" evidence="2">
    <location>
        <begin position="245"/>
        <end position="345"/>
    </location>
</feature>
<accession>A0A7J6BBU1</accession>
<dbReference type="AlphaFoldDB" id="A0A7J6BBU1"/>
<dbReference type="GO" id="GO:0003712">
    <property type="term" value="F:transcription coregulator activity"/>
    <property type="evidence" value="ECO:0007669"/>
    <property type="project" value="TreeGrafter"/>
</dbReference>
<sequence length="351" mass="38795">MAETSMKRTRRDDGSEKPSAALHLSTAKVQELISREVQSALEQSDKMMKALMDRIQEVDNEPRYDVRIRKLEAHVRKVKRRGDTVFANVQKRASLEAAQEQNLPPTLVIKKEAKILNVTSSANGGISGMSASGDVTSEGGVARKSEEDCWQSLRMKNQFVDLTVDGEVCRKNGINHSDSPQTSSQDNVDSRSSPLEDGEIQGSVVVEKKTPEVQEAEAALLSRLPPFPHTPFPNQLPVAAASKSMPQKPVVKVARIKTPRGIALLWNVEEEDPDAATMDCYYIYVTQERSDGTFTKWKTMGVIKAMPLPMACRVAAERSGDKTLCFVIIGKDVYGRYGPYSDVHTVWAGET</sequence>
<comment type="caution">
    <text evidence="3">The sequence shown here is derived from an EMBL/GenBank/DDBJ whole genome shotgun (WGS) entry which is preliminary data.</text>
</comment>
<reference evidence="3 4" key="1">
    <citation type="submission" date="2020-02" db="EMBL/GenBank/DDBJ databases">
        <title>A chromosome-scale genome assembly of the black bullhead catfish (Ameiurus melas).</title>
        <authorList>
            <person name="Wen M."/>
            <person name="Zham M."/>
            <person name="Cabau C."/>
            <person name="Klopp C."/>
            <person name="Donnadieu C."/>
            <person name="Roques C."/>
            <person name="Bouchez O."/>
            <person name="Lampietro C."/>
            <person name="Jouanno E."/>
            <person name="Herpin A."/>
            <person name="Louis A."/>
            <person name="Berthelot C."/>
            <person name="Parey E."/>
            <person name="Roest-Crollius H."/>
            <person name="Braasch I."/>
            <person name="Postlethwait J."/>
            <person name="Robinson-Rechavi M."/>
            <person name="Echchiki A."/>
            <person name="Begum T."/>
            <person name="Montfort J."/>
            <person name="Schartl M."/>
            <person name="Bobe J."/>
            <person name="Guiguen Y."/>
        </authorList>
    </citation>
    <scope>NUCLEOTIDE SEQUENCE [LARGE SCALE GENOMIC DNA]</scope>
    <source>
        <strain evidence="3">M_S1</strain>
        <tissue evidence="3">Blood</tissue>
    </source>
</reference>
<name>A0A7J6BBU1_AMEME</name>
<dbReference type="Proteomes" id="UP000593565">
    <property type="component" value="Unassembled WGS sequence"/>
</dbReference>
<feature type="region of interest" description="Disordered" evidence="1">
    <location>
        <begin position="1"/>
        <end position="22"/>
    </location>
</feature>
<proteinExistence type="predicted"/>
<dbReference type="GO" id="GO:0005667">
    <property type="term" value="C:transcription regulator complex"/>
    <property type="evidence" value="ECO:0007669"/>
    <property type="project" value="TreeGrafter"/>
</dbReference>
<feature type="region of interest" description="Disordered" evidence="1">
    <location>
        <begin position="171"/>
        <end position="202"/>
    </location>
</feature>
<organism evidence="3 4">
    <name type="scientific">Ameiurus melas</name>
    <name type="common">Black bullhead</name>
    <name type="synonym">Silurus melas</name>
    <dbReference type="NCBI Taxonomy" id="219545"/>
    <lineage>
        <taxon>Eukaryota</taxon>
        <taxon>Metazoa</taxon>
        <taxon>Chordata</taxon>
        <taxon>Craniata</taxon>
        <taxon>Vertebrata</taxon>
        <taxon>Euteleostomi</taxon>
        <taxon>Actinopterygii</taxon>
        <taxon>Neopterygii</taxon>
        <taxon>Teleostei</taxon>
        <taxon>Ostariophysi</taxon>
        <taxon>Siluriformes</taxon>
        <taxon>Ictaluridae</taxon>
        <taxon>Ameiurus</taxon>
    </lineage>
</organism>
<dbReference type="EMBL" id="JAAGNN010000002">
    <property type="protein sequence ID" value="KAF4092533.1"/>
    <property type="molecule type" value="Genomic_DNA"/>
</dbReference>
<evidence type="ECO:0000313" key="4">
    <source>
        <dbReference type="Proteomes" id="UP000593565"/>
    </source>
</evidence>
<dbReference type="PANTHER" id="PTHR23210:SF26">
    <property type="entry name" value="ACTIVATING TRANSCRIPTION FACTOR 7-INTERACTING PROTEIN 1"/>
    <property type="match status" value="1"/>
</dbReference>
<protein>
    <recommendedName>
        <fullName evidence="2">Activating transcription factor 7-interacting protein Fn3 domain-containing protein</fullName>
    </recommendedName>
</protein>
<dbReference type="PANTHER" id="PTHR23210">
    <property type="entry name" value="ACTIVATING TRANSCRIPTION FACTOR 7 INTERACTING PROTEIN"/>
    <property type="match status" value="1"/>
</dbReference>
<evidence type="ECO:0000256" key="1">
    <source>
        <dbReference type="SAM" id="MobiDB-lite"/>
    </source>
</evidence>
<feature type="compositionally biased region" description="Polar residues" evidence="1">
    <location>
        <begin position="174"/>
        <end position="193"/>
    </location>
</feature>
<dbReference type="GO" id="GO:0006355">
    <property type="term" value="P:regulation of DNA-templated transcription"/>
    <property type="evidence" value="ECO:0007669"/>
    <property type="project" value="TreeGrafter"/>
</dbReference>
<dbReference type="GO" id="GO:0005634">
    <property type="term" value="C:nucleus"/>
    <property type="evidence" value="ECO:0007669"/>
    <property type="project" value="TreeGrafter"/>
</dbReference>
<dbReference type="InterPro" id="IPR056565">
    <property type="entry name" value="Fn3_ATF7IP"/>
</dbReference>
<dbReference type="InterPro" id="IPR026085">
    <property type="entry name" value="ATF7-int"/>
</dbReference>